<keyword evidence="5 9" id="KW-0479">Metal-binding</keyword>
<comment type="catalytic activity">
    <reaction evidence="1 9">
        <text>S-ubiquitinyl-[E2 ubiquitin-conjugating enzyme]-L-cysteine + [acceptor protein]-L-lysine = [E2 ubiquitin-conjugating enzyme]-L-cysteine + N(6)-ubiquitinyl-[acceptor protein]-L-lysine.</text>
        <dbReference type="EC" id="2.3.2.27"/>
    </reaction>
</comment>
<comment type="similarity">
    <text evidence="3 9">Belongs to the Deltex family.</text>
</comment>
<evidence type="ECO:0000256" key="8">
    <source>
        <dbReference type="PROSITE-ProRule" id="PRU00175"/>
    </source>
</evidence>
<dbReference type="KEGG" id="hazt:108677889"/>
<evidence type="ECO:0000256" key="6">
    <source>
        <dbReference type="ARBA" id="ARBA00022771"/>
    </source>
</evidence>
<dbReference type="InterPro" id="IPR039396">
    <property type="entry name" value="Deltex_C"/>
</dbReference>
<gene>
    <name evidence="13" type="primary">LOC108677889</name>
</gene>
<dbReference type="AlphaFoldDB" id="A0A8B7P930"/>
<evidence type="ECO:0000256" key="7">
    <source>
        <dbReference type="ARBA" id="ARBA00022833"/>
    </source>
</evidence>
<evidence type="ECO:0000259" key="11">
    <source>
        <dbReference type="PROSITE" id="PS50089"/>
    </source>
</evidence>
<dbReference type="Gene3D" id="3.30.390.130">
    <property type="match status" value="1"/>
</dbReference>
<dbReference type="GO" id="GO:0007219">
    <property type="term" value="P:Notch signaling pathway"/>
    <property type="evidence" value="ECO:0007669"/>
    <property type="project" value="InterPro"/>
</dbReference>
<evidence type="ECO:0000256" key="1">
    <source>
        <dbReference type="ARBA" id="ARBA00000900"/>
    </source>
</evidence>
<dbReference type="Gene3D" id="3.30.40.10">
    <property type="entry name" value="Zinc/RING finger domain, C3HC4 (zinc finger)"/>
    <property type="match status" value="1"/>
</dbReference>
<feature type="compositionally biased region" description="Polar residues" evidence="10">
    <location>
        <begin position="25"/>
        <end position="45"/>
    </location>
</feature>
<evidence type="ECO:0000256" key="10">
    <source>
        <dbReference type="SAM" id="MobiDB-lite"/>
    </source>
</evidence>
<dbReference type="GO" id="GO:0016567">
    <property type="term" value="P:protein ubiquitination"/>
    <property type="evidence" value="ECO:0007669"/>
    <property type="project" value="UniProtKB-UniRule"/>
</dbReference>
<dbReference type="PROSITE" id="PS50089">
    <property type="entry name" value="ZF_RING_2"/>
    <property type="match status" value="1"/>
</dbReference>
<dbReference type="CDD" id="cd09633">
    <property type="entry name" value="Deltex_C"/>
    <property type="match status" value="1"/>
</dbReference>
<dbReference type="InterPro" id="IPR039398">
    <property type="entry name" value="Deltex_fam"/>
</dbReference>
<evidence type="ECO:0000313" key="12">
    <source>
        <dbReference type="Proteomes" id="UP000694843"/>
    </source>
</evidence>
<dbReference type="UniPathway" id="UPA00143"/>
<name>A0A8B7P930_HYAAZ</name>
<dbReference type="GO" id="GO:0005737">
    <property type="term" value="C:cytoplasm"/>
    <property type="evidence" value="ECO:0007669"/>
    <property type="project" value="UniProtKB-SubCell"/>
</dbReference>
<accession>A0A8B7P930</accession>
<feature type="domain" description="RING-type" evidence="11">
    <location>
        <begin position="185"/>
        <end position="243"/>
    </location>
</feature>
<proteinExistence type="inferred from homology"/>
<protein>
    <recommendedName>
        <fullName evidence="9">E3 ubiquitin-protein ligase</fullName>
        <ecNumber evidence="9">2.3.2.27</ecNumber>
    </recommendedName>
</protein>
<sequence length="388" mass="42361">MPNDKSLDGGRGGNPKWTPPKKYNLRNSSNANNFYSVDSTQNSGMQAMPSADGNCTHTSDALISGAMKLPNGRYMLNGMELTKQELDFVLDNTEPQEVPSESSMRQSLMSYIPNFRISLGSKSSKTDATTSQMMKKSEHAQSLHKQIKFRTKPLTAVEKILATHTKEVEDASTSAAAAAEKGPECSICLSNCHEESPYQAQKETSRDIVGSVSLSRCGHVFHACCVLQLVSHDATSIVCPNCKTIHGVMTGTQPPGGTMTVQTQSMHLPGYPHSKTIVVSYNFPRGVQDAKHPNPGRPYYLVGFPRVAYLPDTRQGRQVLSLLRKAFDRRLIFTVGTSATTSQPDCVVWNGVHHKTEVTNHGGHGYPDPNYLDNVTMELAALGVTEDS</sequence>
<dbReference type="InterPro" id="IPR013083">
    <property type="entry name" value="Znf_RING/FYVE/PHD"/>
</dbReference>
<evidence type="ECO:0000256" key="9">
    <source>
        <dbReference type="RuleBase" id="RU367105"/>
    </source>
</evidence>
<feature type="region of interest" description="Disordered" evidence="10">
    <location>
        <begin position="1"/>
        <end position="53"/>
    </location>
</feature>
<evidence type="ECO:0000256" key="4">
    <source>
        <dbReference type="ARBA" id="ARBA00022679"/>
    </source>
</evidence>
<keyword evidence="6 8" id="KW-0863">Zinc-finger</keyword>
<dbReference type="GeneID" id="108677889"/>
<organism evidence="12 13">
    <name type="scientific">Hyalella azteca</name>
    <name type="common">Amphipod</name>
    <dbReference type="NCBI Taxonomy" id="294128"/>
    <lineage>
        <taxon>Eukaryota</taxon>
        <taxon>Metazoa</taxon>
        <taxon>Ecdysozoa</taxon>
        <taxon>Arthropoda</taxon>
        <taxon>Crustacea</taxon>
        <taxon>Multicrustacea</taxon>
        <taxon>Malacostraca</taxon>
        <taxon>Eumalacostraca</taxon>
        <taxon>Peracarida</taxon>
        <taxon>Amphipoda</taxon>
        <taxon>Senticaudata</taxon>
        <taxon>Talitrida</taxon>
        <taxon>Talitroidea</taxon>
        <taxon>Hyalellidae</taxon>
        <taxon>Hyalella</taxon>
    </lineage>
</organism>
<dbReference type="InterPro" id="IPR039399">
    <property type="entry name" value="Deltex_C_sf"/>
</dbReference>
<evidence type="ECO:0000256" key="2">
    <source>
        <dbReference type="ARBA" id="ARBA00004906"/>
    </source>
</evidence>
<comment type="subcellular location">
    <subcellularLocation>
        <location evidence="9">Cytoplasm</location>
    </subcellularLocation>
</comment>
<evidence type="ECO:0000256" key="5">
    <source>
        <dbReference type="ARBA" id="ARBA00022723"/>
    </source>
</evidence>
<evidence type="ECO:0000313" key="13">
    <source>
        <dbReference type="RefSeq" id="XP_018021681.1"/>
    </source>
</evidence>
<dbReference type="Pfam" id="PF18102">
    <property type="entry name" value="DTC"/>
    <property type="match status" value="1"/>
</dbReference>
<dbReference type="RefSeq" id="XP_018021681.1">
    <property type="nucleotide sequence ID" value="XM_018166192.2"/>
</dbReference>
<keyword evidence="4 9" id="KW-0808">Transferase</keyword>
<dbReference type="GO" id="GO:0061630">
    <property type="term" value="F:ubiquitin protein ligase activity"/>
    <property type="evidence" value="ECO:0007669"/>
    <property type="project" value="UniProtKB-UniRule"/>
</dbReference>
<dbReference type="EC" id="2.3.2.27" evidence="9"/>
<dbReference type="SMART" id="SM00184">
    <property type="entry name" value="RING"/>
    <property type="match status" value="1"/>
</dbReference>
<keyword evidence="12" id="KW-1185">Reference proteome</keyword>
<keyword evidence="7 9" id="KW-0862">Zinc</keyword>
<dbReference type="GO" id="GO:0008270">
    <property type="term" value="F:zinc ion binding"/>
    <property type="evidence" value="ECO:0007669"/>
    <property type="project" value="UniProtKB-KW"/>
</dbReference>
<keyword evidence="9" id="KW-0963">Cytoplasm</keyword>
<dbReference type="OrthoDB" id="2449614at2759"/>
<dbReference type="SUPFAM" id="SSF57850">
    <property type="entry name" value="RING/U-box"/>
    <property type="match status" value="1"/>
</dbReference>
<dbReference type="Proteomes" id="UP000694843">
    <property type="component" value="Unplaced"/>
</dbReference>
<dbReference type="InterPro" id="IPR001841">
    <property type="entry name" value="Znf_RING"/>
</dbReference>
<reference evidence="13" key="1">
    <citation type="submission" date="2025-08" db="UniProtKB">
        <authorList>
            <consortium name="RefSeq"/>
        </authorList>
    </citation>
    <scope>IDENTIFICATION</scope>
    <source>
        <tissue evidence="13">Whole organism</tissue>
    </source>
</reference>
<evidence type="ECO:0000256" key="3">
    <source>
        <dbReference type="ARBA" id="ARBA00009413"/>
    </source>
</evidence>
<comment type="pathway">
    <text evidence="2 9">Protein modification; protein ubiquitination.</text>
</comment>
<dbReference type="PANTHER" id="PTHR12622">
    <property type="entry name" value="DELTEX-RELATED"/>
    <property type="match status" value="1"/>
</dbReference>